<keyword evidence="8 15" id="KW-0819">tRNA processing</keyword>
<proteinExistence type="inferred from homology"/>
<dbReference type="PROSITE" id="PS51800">
    <property type="entry name" value="ZF_CHHC_U11_48K"/>
    <property type="match status" value="1"/>
</dbReference>
<dbReference type="OrthoDB" id="258806at2759"/>
<sequence length="444" mass="51920">MNNDDDIKISAKRRRLVKQGKQFKERLQCEFIIPKKNRRCPLTRKETSQYCAQHIQIQTLENKRIPCPIDSRHSIWEKDLQNHTKKCEIKNDKDKQVSWFKLDYNCDSTTVGNSNNINNNDDDDDDENFTIDYSKWIPIVNEIYESNYKPLPLIQLDHKGTQSRMSQVTNQKHILQQSSLISHLNTRDLLSSDLNYVEFGCGRAELSRYLLQCIIFQNKENPLNLHSDSFSNFLLIDRSPTRLKLDSKMIKDLQDFNLKPNKIHRIKIDIKDLFIDDIISKEFDTNDNDHKKFVAISKHLCGAATDLTIQCILNSKNFKSRFKGMIVAMCCRHCCDYNKLNQFSKNYLSNLNIDRIGFKHLMKFASWAVNGRRPNMKDNDGKDHSSGLNIKEREDLGLKARRIIDESRKFALEQNDGFKVELCKYVKSDISLENTSLIVTNRIE</sequence>
<organism evidence="17 18">
    <name type="scientific">Wickerhamomyces mucosus</name>
    <dbReference type="NCBI Taxonomy" id="1378264"/>
    <lineage>
        <taxon>Eukaryota</taxon>
        <taxon>Fungi</taxon>
        <taxon>Dikarya</taxon>
        <taxon>Ascomycota</taxon>
        <taxon>Saccharomycotina</taxon>
        <taxon>Saccharomycetes</taxon>
        <taxon>Phaffomycetales</taxon>
        <taxon>Wickerhamomycetaceae</taxon>
        <taxon>Wickerhamomyces</taxon>
    </lineage>
</organism>
<keyword evidence="18" id="KW-1185">Reference proteome</keyword>
<comment type="function">
    <text evidence="1 15">tRNA methylase which 2'-O-methylates cytidine(4) in tRNA(Pro) and tRNA(Gly)(GCC), and adenosine(4) in tRNA(His).</text>
</comment>
<evidence type="ECO:0000256" key="4">
    <source>
        <dbReference type="ARBA" id="ARBA00015883"/>
    </source>
</evidence>
<evidence type="ECO:0000256" key="3">
    <source>
        <dbReference type="ARBA" id="ARBA00012810"/>
    </source>
</evidence>
<evidence type="ECO:0000256" key="10">
    <source>
        <dbReference type="ARBA" id="ARBA00022771"/>
    </source>
</evidence>
<evidence type="ECO:0000256" key="15">
    <source>
        <dbReference type="RuleBase" id="RU367103"/>
    </source>
</evidence>
<evidence type="ECO:0000256" key="7">
    <source>
        <dbReference type="ARBA" id="ARBA00022691"/>
    </source>
</evidence>
<keyword evidence="7 15" id="KW-0949">S-adenosyl-L-methionine</keyword>
<dbReference type="PANTHER" id="PTHR12998:SF0">
    <property type="entry name" value="TRNA:M(4)X MODIFICATION ENZYME TRM13 HOMOLOG"/>
    <property type="match status" value="1"/>
</dbReference>
<evidence type="ECO:0000256" key="12">
    <source>
        <dbReference type="ARBA" id="ARBA00048165"/>
    </source>
</evidence>
<evidence type="ECO:0000256" key="9">
    <source>
        <dbReference type="ARBA" id="ARBA00022723"/>
    </source>
</evidence>
<gene>
    <name evidence="17" type="ORF">WICMUC_003607</name>
</gene>
<dbReference type="InterPro" id="IPR039044">
    <property type="entry name" value="Trm13"/>
</dbReference>
<dbReference type="Pfam" id="PF05206">
    <property type="entry name" value="TRM13"/>
    <property type="match status" value="1"/>
</dbReference>
<protein>
    <recommendedName>
        <fullName evidence="4 15">tRNA:m(4)X modification enzyme TRM13</fullName>
        <ecNumber evidence="3 15">2.1.1.225</ecNumber>
    </recommendedName>
</protein>
<evidence type="ECO:0000256" key="11">
    <source>
        <dbReference type="ARBA" id="ARBA00022833"/>
    </source>
</evidence>
<evidence type="ECO:0000313" key="18">
    <source>
        <dbReference type="Proteomes" id="UP000769528"/>
    </source>
</evidence>
<dbReference type="InterPro" id="IPR007871">
    <property type="entry name" value="Methyltransferase_TRM13"/>
</dbReference>
<comment type="caution">
    <text evidence="17">The sequence shown here is derived from an EMBL/GenBank/DDBJ whole genome shotgun (WGS) entry which is preliminary data.</text>
</comment>
<evidence type="ECO:0000313" key="17">
    <source>
        <dbReference type="EMBL" id="KAH3673501.1"/>
    </source>
</evidence>
<reference evidence="17" key="1">
    <citation type="journal article" date="2021" name="Open Biol.">
        <title>Shared evolutionary footprints suggest mitochondrial oxidative damage underlies multiple complex I losses in fungi.</title>
        <authorList>
            <person name="Schikora-Tamarit M.A."/>
            <person name="Marcet-Houben M."/>
            <person name="Nosek J."/>
            <person name="Gabaldon T."/>
        </authorList>
    </citation>
    <scope>NUCLEOTIDE SEQUENCE</scope>
    <source>
        <strain evidence="17">CBS6341</strain>
    </source>
</reference>
<dbReference type="EC" id="2.1.1.225" evidence="3 15"/>
<evidence type="ECO:0000256" key="2">
    <source>
        <dbReference type="ARBA" id="ARBA00005265"/>
    </source>
</evidence>
<dbReference type="PANTHER" id="PTHR12998">
    <property type="entry name" value="TRNA:M(4)X MODIFICATION ENZYME TRM13 HOMOLOG"/>
    <property type="match status" value="1"/>
</dbReference>
<dbReference type="Pfam" id="PF05253">
    <property type="entry name" value="zf-U11-48K"/>
    <property type="match status" value="1"/>
</dbReference>
<comment type="catalytic activity">
    <reaction evidence="13 15">
        <text>cytidine(4) in tRNA(Gly)(GCC) + S-adenosyl-L-methionine = 2'-O-methylcytidine(4) in tRNA(Gly)(GCC) + S-adenosyl-L-homocysteine + H(+)</text>
        <dbReference type="Rhea" id="RHEA:43192"/>
        <dbReference type="Rhea" id="RHEA-COMP:10399"/>
        <dbReference type="Rhea" id="RHEA-COMP:10400"/>
        <dbReference type="ChEBI" id="CHEBI:15378"/>
        <dbReference type="ChEBI" id="CHEBI:57856"/>
        <dbReference type="ChEBI" id="CHEBI:59789"/>
        <dbReference type="ChEBI" id="CHEBI:74495"/>
        <dbReference type="ChEBI" id="CHEBI:82748"/>
        <dbReference type="EC" id="2.1.1.225"/>
    </reaction>
</comment>
<dbReference type="AlphaFoldDB" id="A0A9P8TBY2"/>
<evidence type="ECO:0000259" key="16">
    <source>
        <dbReference type="PROSITE" id="PS51800"/>
    </source>
</evidence>
<feature type="domain" description="CHHC U11-48K-type" evidence="16">
    <location>
        <begin position="64"/>
        <end position="91"/>
    </location>
</feature>
<dbReference type="Proteomes" id="UP000769528">
    <property type="component" value="Unassembled WGS sequence"/>
</dbReference>
<name>A0A9P8TBY2_9ASCO</name>
<dbReference type="EMBL" id="JAEUBF010000974">
    <property type="protein sequence ID" value="KAH3673501.1"/>
    <property type="molecule type" value="Genomic_DNA"/>
</dbReference>
<keyword evidence="6 15" id="KW-0808">Transferase</keyword>
<dbReference type="InterPro" id="IPR022776">
    <property type="entry name" value="TRM13/UPF0224_CHHC_Znf_dom"/>
</dbReference>
<keyword evidence="10 15" id="KW-0863">Zinc-finger</keyword>
<keyword evidence="5 15" id="KW-0489">Methyltransferase</keyword>
<dbReference type="InterPro" id="IPR021721">
    <property type="entry name" value="Znf_CCCH-type_TRM13"/>
</dbReference>
<accession>A0A9P8TBY2</accession>
<comment type="similarity">
    <text evidence="2 15">Belongs to the methyltransferase TRM13 family.</text>
</comment>
<evidence type="ECO:0000256" key="1">
    <source>
        <dbReference type="ARBA" id="ARBA00002267"/>
    </source>
</evidence>
<evidence type="ECO:0000256" key="5">
    <source>
        <dbReference type="ARBA" id="ARBA00022603"/>
    </source>
</evidence>
<keyword evidence="11 15" id="KW-0862">Zinc</keyword>
<evidence type="ECO:0000256" key="14">
    <source>
        <dbReference type="ARBA" id="ARBA00049393"/>
    </source>
</evidence>
<comment type="catalytic activity">
    <reaction evidence="14 15">
        <text>adenosine(4) in tRNA(His) + S-adenosyl-L-methionine = 2'-O-methyladenosine(4) in tRNA(His) + S-adenosyl-L-homocysteine + H(+)</text>
        <dbReference type="Rhea" id="RHEA:43196"/>
        <dbReference type="Rhea" id="RHEA-COMP:10401"/>
        <dbReference type="Rhea" id="RHEA-COMP:10402"/>
        <dbReference type="ChEBI" id="CHEBI:15378"/>
        <dbReference type="ChEBI" id="CHEBI:57856"/>
        <dbReference type="ChEBI" id="CHEBI:59789"/>
        <dbReference type="ChEBI" id="CHEBI:74411"/>
        <dbReference type="ChEBI" id="CHEBI:74477"/>
        <dbReference type="EC" id="2.1.1.225"/>
    </reaction>
</comment>
<dbReference type="Pfam" id="PF11722">
    <property type="entry name" value="zf-TRM13_CCCH"/>
    <property type="match status" value="1"/>
</dbReference>
<evidence type="ECO:0000256" key="8">
    <source>
        <dbReference type="ARBA" id="ARBA00022694"/>
    </source>
</evidence>
<evidence type="ECO:0000256" key="6">
    <source>
        <dbReference type="ARBA" id="ARBA00022679"/>
    </source>
</evidence>
<comment type="catalytic activity">
    <reaction evidence="12 15">
        <text>cytidine(4) in tRNA(Pro) + S-adenosyl-L-methionine = 2'-O-methylcytidine(4) in tRNA(Pro) + S-adenosyl-L-homocysteine + H(+)</text>
        <dbReference type="Rhea" id="RHEA:32767"/>
        <dbReference type="Rhea" id="RHEA-COMP:10397"/>
        <dbReference type="Rhea" id="RHEA-COMP:10398"/>
        <dbReference type="ChEBI" id="CHEBI:15378"/>
        <dbReference type="ChEBI" id="CHEBI:57856"/>
        <dbReference type="ChEBI" id="CHEBI:59789"/>
        <dbReference type="ChEBI" id="CHEBI:74495"/>
        <dbReference type="ChEBI" id="CHEBI:82748"/>
        <dbReference type="EC" id="2.1.1.225"/>
    </reaction>
</comment>
<reference evidence="17" key="2">
    <citation type="submission" date="2021-01" db="EMBL/GenBank/DDBJ databases">
        <authorList>
            <person name="Schikora-Tamarit M.A."/>
        </authorList>
    </citation>
    <scope>NUCLEOTIDE SEQUENCE</scope>
    <source>
        <strain evidence="17">CBS6341</strain>
    </source>
</reference>
<keyword evidence="9 15" id="KW-0479">Metal-binding</keyword>
<dbReference type="GO" id="GO:0030488">
    <property type="term" value="P:tRNA methylation"/>
    <property type="evidence" value="ECO:0007669"/>
    <property type="project" value="InterPro"/>
</dbReference>
<dbReference type="GO" id="GO:0106050">
    <property type="term" value="F:tRNA 2'-O-methyltransferase activity"/>
    <property type="evidence" value="ECO:0007669"/>
    <property type="project" value="UniProtKB-UniRule"/>
</dbReference>
<dbReference type="GO" id="GO:0008270">
    <property type="term" value="F:zinc ion binding"/>
    <property type="evidence" value="ECO:0007669"/>
    <property type="project" value="UniProtKB-KW"/>
</dbReference>
<evidence type="ECO:0000256" key="13">
    <source>
        <dbReference type="ARBA" id="ARBA00048635"/>
    </source>
</evidence>